<gene>
    <name evidence="2" type="ORF">F441_21987</name>
</gene>
<accession>W2VSI5</accession>
<protein>
    <submittedName>
        <fullName evidence="2">Uncharacterized protein</fullName>
    </submittedName>
</protein>
<reference evidence="2 3" key="1">
    <citation type="submission" date="2013-11" db="EMBL/GenBank/DDBJ databases">
        <title>The Genome Sequence of Phytophthora parasitica CJ01A1.</title>
        <authorList>
            <consortium name="The Broad Institute Genomics Platform"/>
            <person name="Russ C."/>
            <person name="Tyler B."/>
            <person name="Panabieres F."/>
            <person name="Shan W."/>
            <person name="Tripathy S."/>
            <person name="Grunwald N."/>
            <person name="Machado M."/>
            <person name="Johnson C.S."/>
            <person name="Walker B."/>
            <person name="Young S.K."/>
            <person name="Zeng Q."/>
            <person name="Gargeya S."/>
            <person name="Fitzgerald M."/>
            <person name="Haas B."/>
            <person name="Abouelleil A."/>
            <person name="Allen A.W."/>
            <person name="Alvarado L."/>
            <person name="Arachchi H.M."/>
            <person name="Berlin A.M."/>
            <person name="Chapman S.B."/>
            <person name="Gainer-Dewar J."/>
            <person name="Goldberg J."/>
            <person name="Griggs A."/>
            <person name="Gujja S."/>
            <person name="Hansen M."/>
            <person name="Howarth C."/>
            <person name="Imamovic A."/>
            <person name="Ireland A."/>
            <person name="Larimer J."/>
            <person name="McCowan C."/>
            <person name="Murphy C."/>
            <person name="Pearson M."/>
            <person name="Poon T.W."/>
            <person name="Priest M."/>
            <person name="Roberts A."/>
            <person name="Saif S."/>
            <person name="Shea T."/>
            <person name="Sisk P."/>
            <person name="Sykes S."/>
            <person name="Wortman J."/>
            <person name="Nusbaum C."/>
            <person name="Birren B."/>
        </authorList>
    </citation>
    <scope>NUCLEOTIDE SEQUENCE [LARGE SCALE GENOMIC DNA]</scope>
    <source>
        <strain evidence="2 3">CJ01A1</strain>
    </source>
</reference>
<evidence type="ECO:0000313" key="2">
    <source>
        <dbReference type="EMBL" id="ETP00663.1"/>
    </source>
</evidence>
<feature type="region of interest" description="Disordered" evidence="1">
    <location>
        <begin position="16"/>
        <end position="36"/>
    </location>
</feature>
<sequence length="36" mass="3740">MQPASPAFALEVDMASAASSASESHMKELDPHLVPS</sequence>
<dbReference type="EMBL" id="ANIX01004378">
    <property type="protein sequence ID" value="ETP00663.1"/>
    <property type="molecule type" value="Genomic_DNA"/>
</dbReference>
<name>W2VSI5_PHYNI</name>
<comment type="caution">
    <text evidence="2">The sequence shown here is derived from an EMBL/GenBank/DDBJ whole genome shotgun (WGS) entry which is preliminary data.</text>
</comment>
<feature type="compositionally biased region" description="Basic and acidic residues" evidence="1">
    <location>
        <begin position="24"/>
        <end position="36"/>
    </location>
</feature>
<proteinExistence type="predicted"/>
<organism evidence="2 3">
    <name type="scientific">Phytophthora nicotianae CJ01A1</name>
    <dbReference type="NCBI Taxonomy" id="1317063"/>
    <lineage>
        <taxon>Eukaryota</taxon>
        <taxon>Sar</taxon>
        <taxon>Stramenopiles</taxon>
        <taxon>Oomycota</taxon>
        <taxon>Peronosporomycetes</taxon>
        <taxon>Peronosporales</taxon>
        <taxon>Peronosporaceae</taxon>
        <taxon>Phytophthora</taxon>
    </lineage>
</organism>
<evidence type="ECO:0000256" key="1">
    <source>
        <dbReference type="SAM" id="MobiDB-lite"/>
    </source>
</evidence>
<dbReference type="AlphaFoldDB" id="W2VSI5"/>
<dbReference type="Proteomes" id="UP000018958">
    <property type="component" value="Unassembled WGS sequence"/>
</dbReference>
<evidence type="ECO:0000313" key="3">
    <source>
        <dbReference type="Proteomes" id="UP000018958"/>
    </source>
</evidence>